<accession>A0ABS8RXB1</accession>
<name>A0ABS8RXB1_DATST</name>
<dbReference type="EMBL" id="JACEIK010000167">
    <property type="protein sequence ID" value="MCD7451401.1"/>
    <property type="molecule type" value="Genomic_DNA"/>
</dbReference>
<dbReference type="InterPro" id="IPR000626">
    <property type="entry name" value="Ubiquitin-like_dom"/>
</dbReference>
<evidence type="ECO:0000313" key="3">
    <source>
        <dbReference type="Proteomes" id="UP000823775"/>
    </source>
</evidence>
<dbReference type="Proteomes" id="UP000823775">
    <property type="component" value="Unassembled WGS sequence"/>
</dbReference>
<evidence type="ECO:0000313" key="2">
    <source>
        <dbReference type="EMBL" id="MCD7451401.1"/>
    </source>
</evidence>
<comment type="caution">
    <text evidence="2">The sequence shown here is derived from an EMBL/GenBank/DDBJ whole genome shotgun (WGS) entry which is preliminary data.</text>
</comment>
<gene>
    <name evidence="2" type="primary">SUMO1_1</name>
    <name evidence="2" type="ORF">HAX54_011709</name>
</gene>
<dbReference type="InterPro" id="IPR022617">
    <property type="entry name" value="Rad60/SUMO-like_dom"/>
</dbReference>
<dbReference type="Gene3D" id="3.10.20.90">
    <property type="entry name" value="Phosphatidylinositol 3-kinase Catalytic Subunit, Chain A, domain 1"/>
    <property type="match status" value="1"/>
</dbReference>
<dbReference type="Pfam" id="PF11976">
    <property type="entry name" value="Rad60-SLD"/>
    <property type="match status" value="1"/>
</dbReference>
<dbReference type="PROSITE" id="PS50053">
    <property type="entry name" value="UBIQUITIN_2"/>
    <property type="match status" value="1"/>
</dbReference>
<sequence length="98" mass="11158">MSGNNNPIEESTNESSKLKLNIQAQDGSIVCYEVKPNTLMRKIFEAYSNKKQMTDYRVFRFLYHSKRIRSEKTVKEVGLKNGSKIDAMLFQNGGGPAH</sequence>
<evidence type="ECO:0000259" key="1">
    <source>
        <dbReference type="PROSITE" id="PS50053"/>
    </source>
</evidence>
<keyword evidence="3" id="KW-1185">Reference proteome</keyword>
<protein>
    <submittedName>
        <fullName evidence="2">Small ubiquitin- modifier 1</fullName>
    </submittedName>
</protein>
<dbReference type="InterPro" id="IPR029071">
    <property type="entry name" value="Ubiquitin-like_domsf"/>
</dbReference>
<proteinExistence type="predicted"/>
<organism evidence="2 3">
    <name type="scientific">Datura stramonium</name>
    <name type="common">Jimsonweed</name>
    <name type="synonym">Common thornapple</name>
    <dbReference type="NCBI Taxonomy" id="4076"/>
    <lineage>
        <taxon>Eukaryota</taxon>
        <taxon>Viridiplantae</taxon>
        <taxon>Streptophyta</taxon>
        <taxon>Embryophyta</taxon>
        <taxon>Tracheophyta</taxon>
        <taxon>Spermatophyta</taxon>
        <taxon>Magnoliopsida</taxon>
        <taxon>eudicotyledons</taxon>
        <taxon>Gunneridae</taxon>
        <taxon>Pentapetalae</taxon>
        <taxon>asterids</taxon>
        <taxon>lamiids</taxon>
        <taxon>Solanales</taxon>
        <taxon>Solanaceae</taxon>
        <taxon>Solanoideae</taxon>
        <taxon>Datureae</taxon>
        <taxon>Datura</taxon>
    </lineage>
</organism>
<feature type="domain" description="Ubiquitin-like" evidence="1">
    <location>
        <begin position="18"/>
        <end position="94"/>
    </location>
</feature>
<reference evidence="2 3" key="1">
    <citation type="journal article" date="2021" name="BMC Genomics">
        <title>Datura genome reveals duplications of psychoactive alkaloid biosynthetic genes and high mutation rate following tissue culture.</title>
        <authorList>
            <person name="Rajewski A."/>
            <person name="Carter-House D."/>
            <person name="Stajich J."/>
            <person name="Litt A."/>
        </authorList>
    </citation>
    <scope>NUCLEOTIDE SEQUENCE [LARGE SCALE GENOMIC DNA]</scope>
    <source>
        <strain evidence="2">AR-01</strain>
    </source>
</reference>
<dbReference type="PANTHER" id="PTHR10562">
    <property type="entry name" value="SMALL UBIQUITIN-RELATED MODIFIER"/>
    <property type="match status" value="1"/>
</dbReference>
<dbReference type="SUPFAM" id="SSF54236">
    <property type="entry name" value="Ubiquitin-like"/>
    <property type="match status" value="1"/>
</dbReference>